<proteinExistence type="predicted"/>
<dbReference type="InterPro" id="IPR046839">
    <property type="entry name" value="ABC_toxin_N"/>
</dbReference>
<dbReference type="Pfam" id="PF18413">
    <property type="entry name" value="Neuraminidase"/>
    <property type="match status" value="1"/>
</dbReference>
<feature type="domain" description="Neuraminidase-like" evidence="3">
    <location>
        <begin position="166"/>
        <end position="318"/>
    </location>
</feature>
<protein>
    <submittedName>
        <fullName evidence="5">Insecticidal toxin protein</fullName>
    </submittedName>
</protein>
<organism evidence="5 6">
    <name type="scientific">Pseudomonas cyclaminis</name>
    <dbReference type="NCBI Taxonomy" id="2781239"/>
    <lineage>
        <taxon>Bacteria</taxon>
        <taxon>Pseudomonadati</taxon>
        <taxon>Pseudomonadota</taxon>
        <taxon>Gammaproteobacteria</taxon>
        <taxon>Pseudomonadales</taxon>
        <taxon>Pseudomonadaceae</taxon>
        <taxon>Pseudomonas</taxon>
    </lineage>
</organism>
<dbReference type="Proteomes" id="UP000613075">
    <property type="component" value="Unassembled WGS sequence"/>
</dbReference>
<evidence type="ECO:0000259" key="2">
    <source>
        <dbReference type="Pfam" id="PF18276"/>
    </source>
</evidence>
<dbReference type="Pfam" id="PF20220">
    <property type="entry name" value="ABC_toxin_N"/>
    <property type="match status" value="1"/>
</dbReference>
<evidence type="ECO:0000313" key="6">
    <source>
        <dbReference type="Proteomes" id="UP000613075"/>
    </source>
</evidence>
<evidence type="ECO:0000256" key="1">
    <source>
        <dbReference type="SAM" id="Coils"/>
    </source>
</evidence>
<keyword evidence="6" id="KW-1185">Reference proteome</keyword>
<accession>A0ABR9SNE1</accession>
<feature type="coiled-coil region" evidence="1">
    <location>
        <begin position="1278"/>
        <end position="1305"/>
    </location>
</feature>
<evidence type="ECO:0000259" key="3">
    <source>
        <dbReference type="Pfam" id="PF18413"/>
    </source>
</evidence>
<dbReference type="Pfam" id="PF18276">
    <property type="entry name" value="TcA_TcB_BD"/>
    <property type="match status" value="1"/>
</dbReference>
<dbReference type="InterPro" id="IPR040840">
    <property type="entry name" value="TcA_TcB_BD"/>
</dbReference>
<name>A0ABR9SNE1_9PSED</name>
<feature type="domain" description="ABC toxin N-terminal" evidence="4">
    <location>
        <begin position="8"/>
        <end position="134"/>
    </location>
</feature>
<comment type="caution">
    <text evidence="5">The sequence shown here is derived from an EMBL/GenBank/DDBJ whole genome shotgun (WGS) entry which is preliminary data.</text>
</comment>
<reference evidence="5 6" key="1">
    <citation type="submission" date="2020-10" db="EMBL/GenBank/DDBJ databases">
        <title>The draft genomes of Cyclamen pathogen Pseudomonas sp.</title>
        <authorList>
            <person name="Fujikawa T."/>
            <person name="Sawada H."/>
        </authorList>
    </citation>
    <scope>NUCLEOTIDE SEQUENCE [LARGE SCALE GENOMIC DNA]</scope>
    <source>
        <strain evidence="5 6">MAFF 301449</strain>
    </source>
</reference>
<sequence>MSHLLNQRLNESLRDAMLAYYLAHKIPAAQHGKINNADDLYEYWLLDVQVSQAVPTSPVACAIASLQQYITRIQLGLEPGYEKQGMTAQQDQVWREQLHAYPLWSASQQLRYHPANYLDPTLRRNKTDSFQQLENDLSQYRLQPDTVLTAVQSYLGRFEEMANIRTLNGYIDGNASELHTSRYYFVGKSTSEKAYYWRSLDLSKRSPSDPTKPSIQAWSDWRKINLALSDDTAEHSIRPVFLNNRLYLIWAECVKPERTGNFNTPGNKDDNGNHMGEWLNSHYVKFRLNYAYKKYDDSWSVPQACINQHCATEEVNASTAAFLKAVTQTVAIVDADSPATLFLGLHVPMRKDPKQQESFTGKFFQAVHLDQHFNVTKVADGGSPERYKVLPGSELSEEISRLLEPFDFNQRDTVQRVLSGEANNHNGYYSELLPDTARQYFTYFGYINKGNLQFKIAPYTQRDVTITHQQAPFPEKATWNLEGKQDHIDDVAIGSPSFDSNTNKLIITSTLKNDFRQTYSVTLTKEEITLTLTTHSTLNDPQAQQLELGEGSIITGTGEIHKTDFYALYFRNSITHEEFPNFVHDKDKLLITSDKTLTPQQTISLNGKFIDKSAFVHLYTHAHIPIHVTLNRYGAYTEQQASLHLQNALKVTNAAVTTSTLKAFKHIIMSANFDDYPLTDTIDANSNRILNFQDTAHDSLTGSSPELPAGHRVTAHIPVPNTAQSLITLIHGVLTLTPSEDGPQILGYALKAVTLNVAAASPGTAPVRQRAPTITRLPSHTLGAAEFIDFSGSTLIKDPPAAIRLNTCFAGKLAEAANLSLEHLYSLTPKQWQEPPLTANGPPQGIEFQGANGKYFWELFLYLPWLVAHRLNQEQQYVEALKWLNYIFDPGRSADAASDRPAYWGFRELTRHDQATGEASVDPHQLALAAPVHFRKAVYQFYLDVLLNRGDAAYRQLTADSLTQAKLWYTRVNQLLEARPRITQVEPWASITLDALAKSQSTALRHLEWQALYIDANRAIEGCSLPLLTDTDNLCLPFNPELVARWDKLESRLHNLRHNLDISGKPLRLALYATPLSPHRLLVSQTKGALDQDSLAALAPAPATHYRFQVMLGHAREATETLIQFGNTMLSLNERKEHAELLELQQQQAWDLANIIVSQQQQAVLLDEKNRQALAAGRRIIEERAHYYERQLADGVSSAEAQAGLLYLRSAGFEAAGAIAGAAAGVAMLAPNIVGMSVGGSRWEGPFHAAQAVAQGAATALRSSAADLDRTEQFNRRAQEWTQARDQARLELAQIDAQQQAYAEQEKATRLQLRLAETSLAQAWSSYQLLTKRFAKARLYDWLNVQLGQFFYQAYDLCLSLCQAAEGCWQYEMADFERTFITPGTWNNSYRGYLAGEALKLSLLQMNRDYVSHHVRELEIVKTLSLRDRLSECEVSSLGAAQPLDTREQWSLHKGNLVQKGTLGFKLTKALFDQDYPGHVLRRIKSISVSLPATLGPYQDIRALLTQTRNEIELPNGVSRKDIRAHQQIALSTGLDDNGLFTLMFEGNDRYLPFEYTGAISDWTLTFPEPARQKAMLESINDIVIHVRYTARAAGMGERR</sequence>
<evidence type="ECO:0000313" key="5">
    <source>
        <dbReference type="EMBL" id="MBE8590408.1"/>
    </source>
</evidence>
<evidence type="ECO:0000259" key="4">
    <source>
        <dbReference type="Pfam" id="PF20220"/>
    </source>
</evidence>
<gene>
    <name evidence="5" type="ORF">IQK56_05435</name>
</gene>
<dbReference type="InterPro" id="IPR041079">
    <property type="entry name" value="Neuraminidase-like"/>
</dbReference>
<dbReference type="EMBL" id="JADDUM010000035">
    <property type="protein sequence ID" value="MBE8590408.1"/>
    <property type="molecule type" value="Genomic_DNA"/>
</dbReference>
<feature type="domain" description="Tc toxin complex TcA C-terminal TcB-binding" evidence="2">
    <location>
        <begin position="1298"/>
        <end position="1591"/>
    </location>
</feature>
<dbReference type="RefSeq" id="WP_193901588.1">
    <property type="nucleotide sequence ID" value="NZ_JADDUM010000035.1"/>
</dbReference>
<keyword evidence="1" id="KW-0175">Coiled coil</keyword>